<evidence type="ECO:0000313" key="1">
    <source>
        <dbReference type="EMBL" id="MFL9925732.1"/>
    </source>
</evidence>
<dbReference type="Proteomes" id="UP001629246">
    <property type="component" value="Unassembled WGS sequence"/>
</dbReference>
<name>A0ABW9ABN5_9BURK</name>
<protein>
    <submittedName>
        <fullName evidence="1">Uncharacterized protein</fullName>
    </submittedName>
</protein>
<sequence>MLEAAARTDRPGRLADRAKPAARSQIVFATASFYVESDQTHTAKRPLKSAAIFFGREYVCFRNEIGGDDCMPDSAVAADTNG</sequence>
<keyword evidence="2" id="KW-1185">Reference proteome</keyword>
<dbReference type="EMBL" id="JAQQFM010000006">
    <property type="protein sequence ID" value="MFL9925732.1"/>
    <property type="molecule type" value="Genomic_DNA"/>
</dbReference>
<reference evidence="1 2" key="1">
    <citation type="journal article" date="2024" name="Chem. Sci.">
        <title>Discovery of megapolipeptins by genome mining of a Burkholderiales bacteria collection.</title>
        <authorList>
            <person name="Paulo B.S."/>
            <person name="Recchia M.J.J."/>
            <person name="Lee S."/>
            <person name="Fergusson C.H."/>
            <person name="Romanowski S.B."/>
            <person name="Hernandez A."/>
            <person name="Krull N."/>
            <person name="Liu D.Y."/>
            <person name="Cavanagh H."/>
            <person name="Bos A."/>
            <person name="Gray C.A."/>
            <person name="Murphy B.T."/>
            <person name="Linington R.G."/>
            <person name="Eustaquio A.S."/>
        </authorList>
    </citation>
    <scope>NUCLEOTIDE SEQUENCE [LARGE SCALE GENOMIC DNA]</scope>
    <source>
        <strain evidence="1 2">RL21-008-BIB-A</strain>
    </source>
</reference>
<dbReference type="RefSeq" id="WP_408158920.1">
    <property type="nucleotide sequence ID" value="NZ_JAQQFM010000006.1"/>
</dbReference>
<proteinExistence type="predicted"/>
<accession>A0ABW9ABN5</accession>
<evidence type="ECO:0000313" key="2">
    <source>
        <dbReference type="Proteomes" id="UP001629246"/>
    </source>
</evidence>
<comment type="caution">
    <text evidence="1">The sequence shown here is derived from an EMBL/GenBank/DDBJ whole genome shotgun (WGS) entry which is preliminary data.</text>
</comment>
<gene>
    <name evidence="1" type="ORF">PQR62_15735</name>
</gene>
<organism evidence="1 2">
    <name type="scientific">Herbaspirillum lusitanum</name>
    <dbReference type="NCBI Taxonomy" id="213312"/>
    <lineage>
        <taxon>Bacteria</taxon>
        <taxon>Pseudomonadati</taxon>
        <taxon>Pseudomonadota</taxon>
        <taxon>Betaproteobacteria</taxon>
        <taxon>Burkholderiales</taxon>
        <taxon>Oxalobacteraceae</taxon>
        <taxon>Herbaspirillum</taxon>
    </lineage>
</organism>